<evidence type="ECO:0000256" key="5">
    <source>
        <dbReference type="ARBA" id="ARBA00052794"/>
    </source>
</evidence>
<dbReference type="InterPro" id="IPR018149">
    <property type="entry name" value="Lys-tRNA-synth_II_C"/>
</dbReference>
<dbReference type="RefSeq" id="WP_007018393.1">
    <property type="nucleotide sequence ID" value="NZ_CH724116.1"/>
</dbReference>
<evidence type="ECO:0000256" key="4">
    <source>
        <dbReference type="ARBA" id="ARBA00022840"/>
    </source>
</evidence>
<dbReference type="NCBIfam" id="TIGR00462">
    <property type="entry name" value="genX"/>
    <property type="match status" value="1"/>
</dbReference>
<sequence>MTWQPNASIPALQERANFYRYLREFFLQRSVLEVETPMLSKAAVSDANLQPVSAQVMNAPAFLHTSPEYPMKRLLAAGSGDIYQICKTFRDGEQGNRHNPEFSMLEYYRLGFNLETLMDEVAQLVGDYLAIQQRQNFTYAQALDTYADLDPFNMSDDELRARCNEFVGTDVDLGRDACLDIIMSHVVEPQLPKNTLVFIYNYPASQAALAKTYERFDGIQVAKRFELYVNGLELANGYDELVDVQEQKSRFDVEAKKREHEQRVDDEYFLQALASGLPDCSGVAIGLDRILMLKLGLSNISDVLSFDFSRA</sequence>
<keyword evidence="4" id="KW-0067">ATP-binding</keyword>
<dbReference type="GO" id="GO:0005524">
    <property type="term" value="F:ATP binding"/>
    <property type="evidence" value="ECO:0007669"/>
    <property type="project" value="UniProtKB-KW"/>
</dbReference>
<proteinExistence type="predicted"/>
<keyword evidence="2 7" id="KW-0436">Ligase</keyword>
<evidence type="ECO:0000256" key="3">
    <source>
        <dbReference type="ARBA" id="ARBA00022741"/>
    </source>
</evidence>
<dbReference type="Pfam" id="PF00152">
    <property type="entry name" value="tRNA-synt_2"/>
    <property type="match status" value="1"/>
</dbReference>
<comment type="catalytic activity">
    <reaction evidence="5">
        <text>D-beta-lysine + L-lysyl-[protein] + ATP = N(6)-((3R)-3,6-diaminohexanoyl)-L-lysyl-[protein] + AMP + diphosphate + H(+)</text>
        <dbReference type="Rhea" id="RHEA:83435"/>
        <dbReference type="Rhea" id="RHEA-COMP:9752"/>
        <dbReference type="Rhea" id="RHEA-COMP:20131"/>
        <dbReference type="ChEBI" id="CHEBI:15378"/>
        <dbReference type="ChEBI" id="CHEBI:29969"/>
        <dbReference type="ChEBI" id="CHEBI:30616"/>
        <dbReference type="ChEBI" id="CHEBI:33019"/>
        <dbReference type="ChEBI" id="CHEBI:84138"/>
        <dbReference type="ChEBI" id="CHEBI:156053"/>
        <dbReference type="ChEBI" id="CHEBI:456215"/>
    </reaction>
    <physiologicalReaction direction="left-to-right" evidence="5">
        <dbReference type="Rhea" id="RHEA:83436"/>
    </physiologicalReaction>
</comment>
<dbReference type="InterPro" id="IPR006195">
    <property type="entry name" value="aa-tRNA-synth_II"/>
</dbReference>
<dbReference type="InterPro" id="IPR004364">
    <property type="entry name" value="Aa-tRNA-synt_II"/>
</dbReference>
<dbReference type="Proteomes" id="UP000004263">
    <property type="component" value="Unassembled WGS sequence"/>
</dbReference>
<dbReference type="AlphaFoldDB" id="Q1N222"/>
<dbReference type="Gene3D" id="3.30.930.10">
    <property type="entry name" value="Bira Bifunctional Protein, Domain 2"/>
    <property type="match status" value="1"/>
</dbReference>
<dbReference type="PANTHER" id="PTHR42918">
    <property type="entry name" value="LYSYL-TRNA SYNTHETASE"/>
    <property type="match status" value="1"/>
</dbReference>
<evidence type="ECO:0000313" key="8">
    <source>
        <dbReference type="Proteomes" id="UP000004263"/>
    </source>
</evidence>
<protein>
    <submittedName>
        <fullName evidence="7">Lysyl-tRNA synthetase</fullName>
        <ecNumber evidence="7">6.1.1.6</ecNumber>
    </submittedName>
</protein>
<dbReference type="HOGENOM" id="CLU_008255_1_1_6"/>
<reference evidence="7 8" key="1">
    <citation type="submission" date="2006-03" db="EMBL/GenBank/DDBJ databases">
        <authorList>
            <person name="Pinhassi J."/>
            <person name="Pedros-Alio C."/>
            <person name="Ferriera S."/>
            <person name="Johnson J."/>
            <person name="Kravitz S."/>
            <person name="Halpern A."/>
            <person name="Remington K."/>
            <person name="Beeson K."/>
            <person name="Tran B."/>
            <person name="Rogers Y.-H."/>
            <person name="Friedman R."/>
            <person name="Venter J.C."/>
        </authorList>
    </citation>
    <scope>NUCLEOTIDE SEQUENCE [LARGE SCALE GENOMIC DNA]</scope>
    <source>
        <strain evidence="7 8">RED65</strain>
    </source>
</reference>
<dbReference type="PRINTS" id="PR00982">
    <property type="entry name" value="TRNASYNTHLYS"/>
</dbReference>
<dbReference type="GO" id="GO:0004824">
    <property type="term" value="F:lysine-tRNA ligase activity"/>
    <property type="evidence" value="ECO:0007669"/>
    <property type="project" value="UniProtKB-EC"/>
</dbReference>
<evidence type="ECO:0000313" key="7">
    <source>
        <dbReference type="EMBL" id="EAT12342.1"/>
    </source>
</evidence>
<name>Q1N222_9GAMM</name>
<evidence type="ECO:0000259" key="6">
    <source>
        <dbReference type="PROSITE" id="PS50862"/>
    </source>
</evidence>
<keyword evidence="8" id="KW-1185">Reference proteome</keyword>
<dbReference type="GO" id="GO:0000049">
    <property type="term" value="F:tRNA binding"/>
    <property type="evidence" value="ECO:0007669"/>
    <property type="project" value="TreeGrafter"/>
</dbReference>
<dbReference type="EMBL" id="AAQH01000008">
    <property type="protein sequence ID" value="EAT12342.1"/>
    <property type="molecule type" value="Genomic_DNA"/>
</dbReference>
<feature type="domain" description="Aminoacyl-transfer RNA synthetases class-II family profile" evidence="6">
    <location>
        <begin position="15"/>
        <end position="311"/>
    </location>
</feature>
<gene>
    <name evidence="7" type="ORF">RED65_15923</name>
</gene>
<dbReference type="SUPFAM" id="SSF55681">
    <property type="entry name" value="Class II aaRS and biotin synthetases"/>
    <property type="match status" value="1"/>
</dbReference>
<evidence type="ECO:0000256" key="1">
    <source>
        <dbReference type="ARBA" id="ARBA00011738"/>
    </source>
</evidence>
<keyword evidence="7" id="KW-0030">Aminoacyl-tRNA synthetase</keyword>
<dbReference type="PROSITE" id="PS50862">
    <property type="entry name" value="AA_TRNA_LIGASE_II"/>
    <property type="match status" value="1"/>
</dbReference>
<dbReference type="GO" id="GO:0005829">
    <property type="term" value="C:cytosol"/>
    <property type="evidence" value="ECO:0007669"/>
    <property type="project" value="TreeGrafter"/>
</dbReference>
<dbReference type="InterPro" id="IPR045864">
    <property type="entry name" value="aa-tRNA-synth_II/BPL/LPL"/>
</dbReference>
<dbReference type="STRING" id="207949.RED65_15923"/>
<dbReference type="GO" id="GO:0006430">
    <property type="term" value="P:lysyl-tRNA aminoacylation"/>
    <property type="evidence" value="ECO:0007669"/>
    <property type="project" value="InterPro"/>
</dbReference>
<comment type="caution">
    <text evidence="7">The sequence shown here is derived from an EMBL/GenBank/DDBJ whole genome shotgun (WGS) entry which is preliminary data.</text>
</comment>
<dbReference type="InterPro" id="IPR004525">
    <property type="entry name" value="EpmA"/>
</dbReference>
<dbReference type="NCBIfam" id="NF006828">
    <property type="entry name" value="PRK09350.1"/>
    <property type="match status" value="1"/>
</dbReference>
<evidence type="ECO:0000256" key="2">
    <source>
        <dbReference type="ARBA" id="ARBA00022598"/>
    </source>
</evidence>
<accession>Q1N222</accession>
<dbReference type="FunFam" id="3.30.930.10:FF:000017">
    <property type="entry name" value="Elongation factor P--(R)-beta-lysine ligase"/>
    <property type="match status" value="1"/>
</dbReference>
<dbReference type="EC" id="6.1.1.6" evidence="7"/>
<dbReference type="PANTHER" id="PTHR42918:SF6">
    <property type="entry name" value="ELONGATION FACTOR P--(R)-BETA-LYSINE LIGASE"/>
    <property type="match status" value="1"/>
</dbReference>
<keyword evidence="3" id="KW-0547">Nucleotide-binding</keyword>
<comment type="subunit">
    <text evidence="1">Homodimer.</text>
</comment>
<organism evidence="7 8">
    <name type="scientific">Bermanella marisrubri</name>
    <dbReference type="NCBI Taxonomy" id="207949"/>
    <lineage>
        <taxon>Bacteria</taxon>
        <taxon>Pseudomonadati</taxon>
        <taxon>Pseudomonadota</taxon>
        <taxon>Gammaproteobacteria</taxon>
        <taxon>Oceanospirillales</taxon>
        <taxon>Oceanospirillaceae</taxon>
        <taxon>Bermanella</taxon>
    </lineage>
</organism>
<dbReference type="OrthoDB" id="9802326at2"/>